<reference evidence="3 4" key="1">
    <citation type="journal article" date="2024" name="BMC Genomics">
        <title>De novo assembly and annotation of Popillia japonica's genome with initial clues to its potential as an invasive pest.</title>
        <authorList>
            <person name="Cucini C."/>
            <person name="Boschi S."/>
            <person name="Funari R."/>
            <person name="Cardaioli E."/>
            <person name="Iannotti N."/>
            <person name="Marturano G."/>
            <person name="Paoli F."/>
            <person name="Bruttini M."/>
            <person name="Carapelli A."/>
            <person name="Frati F."/>
            <person name="Nardi F."/>
        </authorList>
    </citation>
    <scope>NUCLEOTIDE SEQUENCE [LARGE SCALE GENOMIC DNA]</scope>
    <source>
        <strain evidence="3">DMR45628</strain>
    </source>
</reference>
<dbReference type="EMBL" id="JASPKY010000120">
    <property type="protein sequence ID" value="KAK9732301.1"/>
    <property type="molecule type" value="Genomic_DNA"/>
</dbReference>
<comment type="caution">
    <text evidence="3">The sequence shown here is derived from an EMBL/GenBank/DDBJ whole genome shotgun (WGS) entry which is preliminary data.</text>
</comment>
<dbReference type="PANTHER" id="PTHR31697">
    <property type="entry name" value="INTEGRATOR COMPLEX SUBUNIT 5"/>
    <property type="match status" value="1"/>
</dbReference>
<dbReference type="InterPro" id="IPR029444">
    <property type="entry name" value="INTS5_C"/>
</dbReference>
<dbReference type="GO" id="GO:0034472">
    <property type="term" value="P:snRNA 3'-end processing"/>
    <property type="evidence" value="ECO:0007669"/>
    <property type="project" value="TreeGrafter"/>
</dbReference>
<feature type="domain" description="Integrator complex subunit 5 N-terminal" evidence="1">
    <location>
        <begin position="14"/>
        <end position="221"/>
    </location>
</feature>
<dbReference type="InterPro" id="IPR029445">
    <property type="entry name" value="INTS5_N"/>
</dbReference>
<organism evidence="3 4">
    <name type="scientific">Popillia japonica</name>
    <name type="common">Japanese beetle</name>
    <dbReference type="NCBI Taxonomy" id="7064"/>
    <lineage>
        <taxon>Eukaryota</taxon>
        <taxon>Metazoa</taxon>
        <taxon>Ecdysozoa</taxon>
        <taxon>Arthropoda</taxon>
        <taxon>Hexapoda</taxon>
        <taxon>Insecta</taxon>
        <taxon>Pterygota</taxon>
        <taxon>Neoptera</taxon>
        <taxon>Endopterygota</taxon>
        <taxon>Coleoptera</taxon>
        <taxon>Polyphaga</taxon>
        <taxon>Scarabaeiformia</taxon>
        <taxon>Scarabaeidae</taxon>
        <taxon>Rutelinae</taxon>
        <taxon>Popillia</taxon>
    </lineage>
</organism>
<dbReference type="InterPro" id="IPR040316">
    <property type="entry name" value="INTS5"/>
</dbReference>
<dbReference type="Pfam" id="PF14837">
    <property type="entry name" value="INTS5_N"/>
    <property type="match status" value="1"/>
</dbReference>
<proteinExistence type="predicted"/>
<evidence type="ECO:0000259" key="2">
    <source>
        <dbReference type="Pfam" id="PF14838"/>
    </source>
</evidence>
<gene>
    <name evidence="3" type="ORF">QE152_g12916</name>
</gene>
<feature type="domain" description="Integrator complex subunit 5 C-terminal" evidence="2">
    <location>
        <begin position="233"/>
        <end position="942"/>
    </location>
</feature>
<dbReference type="Pfam" id="PF14838">
    <property type="entry name" value="INTS5_C"/>
    <property type="match status" value="1"/>
</dbReference>
<dbReference type="GO" id="GO:0032039">
    <property type="term" value="C:integrator complex"/>
    <property type="evidence" value="ECO:0007669"/>
    <property type="project" value="InterPro"/>
</dbReference>
<keyword evidence="4" id="KW-1185">Reference proteome</keyword>
<protein>
    <submittedName>
        <fullName evidence="3">Integrator complex subunit 5 N-terminus</fullName>
    </submittedName>
</protein>
<sequence length="983" mass="111096">MISQQTRFRNTTQQDILSDLKVFVDGVTKQVKCNPLDLTKTALSILKSLPAARDAVLSYFCTVFDKASENYVCAIETEVSTGTIPPLSEYDEAIITEIHSVLCSFVTGNAEAWAPIISTWSLELLGEISTKYAGRAHISTGLNETLQLWMNCRATRTLIDITTQCLSCLIHSDTEACINALLDTSVKHSPNFDWVVAHVGSCFPNTVITRVLSCGLKDFCQNKSYEQGCNSPKLKSVVCILGHLASSHCGDIGTALLHLFNSSLIVDNAQDNDAIRLQKKATIPFLLHLSNLSSTLLSTICTSIYHTIPLEVILQLYNFIDDWCKYFGSSEALQDLLVNLILKCEKGASQIISLLLDCIFLEDVSSTDEVQNQIIKMNARDVLEFVLQEIDFSIRNNLSQHHGILNSLMNEIDDIHVILLNPKMVKSQTAAKIIIFIGHNNPAVLIKSAKFLFQHARTDHHLALLVRILSDELIDKALQPYHNKGGYFAAVLDQIFNEYIQELAVLNNNEDEDFSQMWYNLLILLRWEKSNKVQMLRSQIITRALQQNLITFTAIFAKSRLDNKTLHTFAEILEILNIPTYNNGHSYSPPLQVVINFTIGIVNYFFVCCEERDEIIRLKGYNCTVEILKRLCAHSNIARILALRELVEIALFSNCNVLFGAHIKRQVPHEHNDKLLLKQNKKLSKTIPLTKHSSVYNGGIIGTGKRKSICFHSLAVDNIANNTTHLIRTIKACCLGPPDSEKETEVLQDNIIQVSLLLVQYISPDVMYNGLPWPEEEFSKVTIERDLFIRRLFSSTPLLWELMSLVAVHRPALCYCSVIIRALTATLMHQWSSMGDQSKSMNTESYKSLMETTVKVIEVMSLGQLLPPPLSGIRDVISYFNSFEIVAILRDCIWSYMRDHIPSPALFTTDSNGLHWRDPTIARPSEIYTNTLRIIMQRNIKTVGHLYAQMFINIPKDELIMQRNIKTVGHLYAQMFINIPKDE</sequence>
<dbReference type="PANTHER" id="PTHR31697:SF2">
    <property type="entry name" value="INTEGRATOR COMPLEX SUBUNIT 5"/>
    <property type="match status" value="1"/>
</dbReference>
<evidence type="ECO:0000313" key="3">
    <source>
        <dbReference type="EMBL" id="KAK9732301.1"/>
    </source>
</evidence>
<dbReference type="Proteomes" id="UP001458880">
    <property type="component" value="Unassembled WGS sequence"/>
</dbReference>
<evidence type="ECO:0000259" key="1">
    <source>
        <dbReference type="Pfam" id="PF14837"/>
    </source>
</evidence>
<evidence type="ECO:0000313" key="4">
    <source>
        <dbReference type="Proteomes" id="UP001458880"/>
    </source>
</evidence>
<dbReference type="AlphaFoldDB" id="A0AAW1LGB2"/>
<accession>A0AAW1LGB2</accession>
<name>A0AAW1LGB2_POPJA</name>